<accession>A0A101KTQ7</accession>
<comment type="caution">
    <text evidence="5">The sequence shown here is derived from an EMBL/GenBank/DDBJ whole genome shotgun (WGS) entry which is preliminary data.</text>
</comment>
<gene>
    <name evidence="5" type="ORF">AU467_20155</name>
</gene>
<dbReference type="GO" id="GO:0016491">
    <property type="term" value="F:oxidoreductase activity"/>
    <property type="evidence" value="ECO:0007669"/>
    <property type="project" value="UniProtKB-KW"/>
</dbReference>
<keyword evidence="2" id="KW-0560">Oxidoreductase</keyword>
<evidence type="ECO:0000259" key="4">
    <source>
        <dbReference type="SMART" id="SM00861"/>
    </source>
</evidence>
<dbReference type="InterPro" id="IPR033248">
    <property type="entry name" value="Transketolase_C"/>
</dbReference>
<dbReference type="Gene3D" id="3.40.50.920">
    <property type="match status" value="1"/>
</dbReference>
<dbReference type="SUPFAM" id="SSF52518">
    <property type="entry name" value="Thiamin diphosphate-binding fold (THDP-binding)"/>
    <property type="match status" value="1"/>
</dbReference>
<reference evidence="5 6" key="1">
    <citation type="submission" date="2015-12" db="EMBL/GenBank/DDBJ databases">
        <title>Draft genome sequence of Mesorhizobium sp. UFLA 01-765, a multitolerant efficient symbiont and plant-growth promoting strain isolated from Zn-mining soil using Leucaena leucocephala as a trap plant.</title>
        <authorList>
            <person name="Rangel W.M."/>
            <person name="Thijs S."/>
            <person name="Longatti S.M."/>
            <person name="Moreira F.M."/>
            <person name="Weyens N."/>
            <person name="Vangronsveld J."/>
            <person name="Van Hamme J.D."/>
            <person name="Bottos E.M."/>
            <person name="Rineau F."/>
        </authorList>
    </citation>
    <scope>NUCLEOTIDE SEQUENCE [LARGE SCALE GENOMIC DNA]</scope>
    <source>
        <strain evidence="5 6">UFLA 01-765</strain>
    </source>
</reference>
<comment type="cofactor">
    <cofactor evidence="1">
        <name>thiamine diphosphate</name>
        <dbReference type="ChEBI" id="CHEBI:58937"/>
    </cofactor>
</comment>
<dbReference type="Pfam" id="PF02779">
    <property type="entry name" value="Transket_pyr"/>
    <property type="match status" value="1"/>
</dbReference>
<keyword evidence="3" id="KW-0786">Thiamine pyrophosphate</keyword>
<sequence length="327" mass="35088">MRQLRFLQAMNEAYHQAMSADESVIILGEDIRGGIRGETKGLQSAFGDSRVLDTPISEAAFTGFATGAALAGLRPIVQFQVPSLIYVAFDQLVNQAAKMRLMLGGQANLPITYTLMVSGSRGGNAGQHSDNPYPYLLHAGFKVVCPSNAYDAKGLMVQAIREDDPVVFIASAMSLPQKAQVPEEIYSLPFGRGDIKREGSDVTVVAIGHLVPEALSVAEAVSQKHGISVEVWDPRTLLPLDRDGLLKSVRKTGRVVIYDDTNRTCGFAAELSAIVGELAFSSLKAPVKRVTRADVPMPFNLALEAAVLPKPQQLEDAILAVGSYAHA</sequence>
<dbReference type="PANTHER" id="PTHR43257:SF2">
    <property type="entry name" value="PYRUVATE DEHYDROGENASE E1 COMPONENT SUBUNIT BETA"/>
    <property type="match status" value="1"/>
</dbReference>
<feature type="domain" description="Transketolase-like pyrimidine-binding" evidence="4">
    <location>
        <begin position="4"/>
        <end position="177"/>
    </location>
</feature>
<evidence type="ECO:0000256" key="1">
    <source>
        <dbReference type="ARBA" id="ARBA00001964"/>
    </source>
</evidence>
<dbReference type="InterPro" id="IPR009014">
    <property type="entry name" value="Transketo_C/PFOR_II"/>
</dbReference>
<dbReference type="EMBL" id="LPWA01000103">
    <property type="protein sequence ID" value="KUM26654.1"/>
    <property type="molecule type" value="Genomic_DNA"/>
</dbReference>
<dbReference type="AlphaFoldDB" id="A0A101KTQ7"/>
<dbReference type="Proteomes" id="UP000053176">
    <property type="component" value="Unassembled WGS sequence"/>
</dbReference>
<organism evidence="5 6">
    <name type="scientific">Rhizobium loti</name>
    <name type="common">Mesorhizobium loti</name>
    <dbReference type="NCBI Taxonomy" id="381"/>
    <lineage>
        <taxon>Bacteria</taxon>
        <taxon>Pseudomonadati</taxon>
        <taxon>Pseudomonadota</taxon>
        <taxon>Alphaproteobacteria</taxon>
        <taxon>Hyphomicrobiales</taxon>
        <taxon>Phyllobacteriaceae</taxon>
        <taxon>Mesorhizobium</taxon>
    </lineage>
</organism>
<evidence type="ECO:0000313" key="5">
    <source>
        <dbReference type="EMBL" id="KUM26654.1"/>
    </source>
</evidence>
<dbReference type="InterPro" id="IPR005475">
    <property type="entry name" value="Transketolase-like_Pyr-bd"/>
</dbReference>
<dbReference type="Gene3D" id="3.40.50.970">
    <property type="match status" value="1"/>
</dbReference>
<evidence type="ECO:0000256" key="3">
    <source>
        <dbReference type="ARBA" id="ARBA00023052"/>
    </source>
</evidence>
<evidence type="ECO:0000256" key="2">
    <source>
        <dbReference type="ARBA" id="ARBA00023002"/>
    </source>
</evidence>
<dbReference type="SUPFAM" id="SSF52922">
    <property type="entry name" value="TK C-terminal domain-like"/>
    <property type="match status" value="1"/>
</dbReference>
<protein>
    <recommendedName>
        <fullName evidence="4">Transketolase-like pyrimidine-binding domain-containing protein</fullName>
    </recommendedName>
</protein>
<dbReference type="Pfam" id="PF02780">
    <property type="entry name" value="Transketolase_C"/>
    <property type="match status" value="1"/>
</dbReference>
<name>A0A101KTQ7_RHILI</name>
<dbReference type="FunFam" id="3.40.50.920:FF:000001">
    <property type="entry name" value="Pyruvate dehydrogenase E1 beta subunit"/>
    <property type="match status" value="1"/>
</dbReference>
<proteinExistence type="predicted"/>
<dbReference type="CDD" id="cd07036">
    <property type="entry name" value="TPP_PYR_E1-PDHc-beta_like"/>
    <property type="match status" value="1"/>
</dbReference>
<dbReference type="SMART" id="SM00861">
    <property type="entry name" value="Transket_pyr"/>
    <property type="match status" value="1"/>
</dbReference>
<dbReference type="PANTHER" id="PTHR43257">
    <property type="entry name" value="PYRUVATE DEHYDROGENASE E1 COMPONENT BETA SUBUNIT"/>
    <property type="match status" value="1"/>
</dbReference>
<dbReference type="InterPro" id="IPR029061">
    <property type="entry name" value="THDP-binding"/>
</dbReference>
<evidence type="ECO:0000313" key="6">
    <source>
        <dbReference type="Proteomes" id="UP000053176"/>
    </source>
</evidence>